<sequence length="136" mass="15540">MQNLLIKTLGNSVLKMEARFISLKQSDISQDSSSQYFAFQSQKHNVDRVRKMRVIGMQSLASMLQSENIDLKFDIFRCNRSKFIITYALLSLTCLTPDRSIFDVNSQMCQIVFDTVQISGVQIHLQKYLTTGSISC</sequence>
<dbReference type="EMBL" id="CATOUU010001119">
    <property type="protein sequence ID" value="CAI9973181.1"/>
    <property type="molecule type" value="Genomic_DNA"/>
</dbReference>
<dbReference type="EMBL" id="CAXDID020000161">
    <property type="protein sequence ID" value="CAL6044656.1"/>
    <property type="molecule type" value="Genomic_DNA"/>
</dbReference>
<protein>
    <submittedName>
        <fullName evidence="2">Hypothetical_protein</fullName>
    </submittedName>
</protein>
<keyword evidence="3" id="KW-1185">Reference proteome</keyword>
<evidence type="ECO:0000313" key="1">
    <source>
        <dbReference type="EMBL" id="CAI9973181.1"/>
    </source>
</evidence>
<dbReference type="AlphaFoldDB" id="A0AA86V202"/>
<reference evidence="2 3" key="2">
    <citation type="submission" date="2024-07" db="EMBL/GenBank/DDBJ databases">
        <authorList>
            <person name="Akdeniz Z."/>
        </authorList>
    </citation>
    <scope>NUCLEOTIDE SEQUENCE [LARGE SCALE GENOMIC DNA]</scope>
</reference>
<reference evidence="1" key="1">
    <citation type="submission" date="2023-06" db="EMBL/GenBank/DDBJ databases">
        <authorList>
            <person name="Kurt Z."/>
        </authorList>
    </citation>
    <scope>NUCLEOTIDE SEQUENCE</scope>
</reference>
<proteinExistence type="predicted"/>
<dbReference type="Proteomes" id="UP001642409">
    <property type="component" value="Unassembled WGS sequence"/>
</dbReference>
<comment type="caution">
    <text evidence="1">The sequence shown here is derived from an EMBL/GenBank/DDBJ whole genome shotgun (WGS) entry which is preliminary data.</text>
</comment>
<gene>
    <name evidence="2" type="ORF">HINF_LOCUS40661</name>
    <name evidence="1" type="ORF">HINF_LOCUS60826</name>
</gene>
<organism evidence="1">
    <name type="scientific">Hexamita inflata</name>
    <dbReference type="NCBI Taxonomy" id="28002"/>
    <lineage>
        <taxon>Eukaryota</taxon>
        <taxon>Metamonada</taxon>
        <taxon>Diplomonadida</taxon>
        <taxon>Hexamitidae</taxon>
        <taxon>Hexamitinae</taxon>
        <taxon>Hexamita</taxon>
    </lineage>
</organism>
<name>A0AA86V202_9EUKA</name>
<evidence type="ECO:0000313" key="2">
    <source>
        <dbReference type="EMBL" id="CAL6044656.1"/>
    </source>
</evidence>
<evidence type="ECO:0000313" key="3">
    <source>
        <dbReference type="Proteomes" id="UP001642409"/>
    </source>
</evidence>
<accession>A0AA86V202</accession>